<protein>
    <submittedName>
        <fullName evidence="3">5-methyltetrahydropteroyltriglutamate--homocysteine S-methyltransferase</fullName>
        <ecNumber evidence="3">2.1.1.14</ecNumber>
    </submittedName>
</protein>
<feature type="domain" description="Glycosyltransferase 2-like" evidence="1">
    <location>
        <begin position="86"/>
        <end position="120"/>
    </location>
</feature>
<gene>
    <name evidence="3" type="ORF">FL583_23305</name>
</gene>
<dbReference type="SUPFAM" id="SSF53448">
    <property type="entry name" value="Nucleotide-diphospho-sugar transferases"/>
    <property type="match status" value="1"/>
</dbReference>
<name>A0A545AMX8_9ACTN</name>
<proteinExistence type="predicted"/>
<keyword evidence="3" id="KW-0489">Methyltransferase</keyword>
<reference evidence="3 4" key="1">
    <citation type="submission" date="2019-07" db="EMBL/GenBank/DDBJ databases">
        <title>Cryptosporangium phraense sp. nov., isolated from plant litter.</title>
        <authorList>
            <person name="Suriyachadkun C."/>
        </authorList>
    </citation>
    <scope>NUCLEOTIDE SEQUENCE [LARGE SCALE GENOMIC DNA]</scope>
    <source>
        <strain evidence="3 4">A-T 5661</strain>
    </source>
</reference>
<dbReference type="Pfam" id="PF00535">
    <property type="entry name" value="Glycos_transf_2"/>
    <property type="match status" value="1"/>
</dbReference>
<dbReference type="Gene3D" id="3.90.550.10">
    <property type="entry name" value="Spore Coat Polysaccharide Biosynthesis Protein SpsA, Chain A"/>
    <property type="match status" value="1"/>
</dbReference>
<dbReference type="InterPro" id="IPR029044">
    <property type="entry name" value="Nucleotide-diphossugar_trans"/>
</dbReference>
<evidence type="ECO:0000313" key="3">
    <source>
        <dbReference type="EMBL" id="TQS42621.1"/>
    </source>
</evidence>
<keyword evidence="4" id="KW-1185">Reference proteome</keyword>
<accession>A0A545AMX8</accession>
<dbReference type="InParanoid" id="A0A545AMX8"/>
<dbReference type="EC" id="2.1.1.14" evidence="3"/>
<dbReference type="SUPFAM" id="SSF51726">
    <property type="entry name" value="UROD/MetE-like"/>
    <property type="match status" value="1"/>
</dbReference>
<evidence type="ECO:0000313" key="4">
    <source>
        <dbReference type="Proteomes" id="UP000317982"/>
    </source>
</evidence>
<keyword evidence="3" id="KW-0808">Transferase</keyword>
<dbReference type="Pfam" id="PF01717">
    <property type="entry name" value="Meth_synt_2"/>
    <property type="match status" value="1"/>
</dbReference>
<dbReference type="CDD" id="cd03311">
    <property type="entry name" value="CIMS_C_terminal_like"/>
    <property type="match status" value="1"/>
</dbReference>
<organism evidence="3 4">
    <name type="scientific">Cryptosporangium phraense</name>
    <dbReference type="NCBI Taxonomy" id="2593070"/>
    <lineage>
        <taxon>Bacteria</taxon>
        <taxon>Bacillati</taxon>
        <taxon>Actinomycetota</taxon>
        <taxon>Actinomycetes</taxon>
        <taxon>Cryptosporangiales</taxon>
        <taxon>Cryptosporangiaceae</taxon>
        <taxon>Cryptosporangium</taxon>
    </lineage>
</organism>
<dbReference type="GO" id="GO:0009086">
    <property type="term" value="P:methionine biosynthetic process"/>
    <property type="evidence" value="ECO:0007669"/>
    <property type="project" value="InterPro"/>
</dbReference>
<dbReference type="PANTHER" id="PTHR43844:SF1">
    <property type="entry name" value="METHIONINE SYNTHASE"/>
    <property type="match status" value="1"/>
</dbReference>
<evidence type="ECO:0000259" key="2">
    <source>
        <dbReference type="Pfam" id="PF01717"/>
    </source>
</evidence>
<dbReference type="GO" id="GO:0008270">
    <property type="term" value="F:zinc ion binding"/>
    <property type="evidence" value="ECO:0007669"/>
    <property type="project" value="InterPro"/>
</dbReference>
<dbReference type="PANTHER" id="PTHR43844">
    <property type="entry name" value="METHIONINE SYNTHASE"/>
    <property type="match status" value="1"/>
</dbReference>
<dbReference type="Proteomes" id="UP000317982">
    <property type="component" value="Unassembled WGS sequence"/>
</dbReference>
<dbReference type="InterPro" id="IPR001173">
    <property type="entry name" value="Glyco_trans_2-like"/>
</dbReference>
<dbReference type="OrthoDB" id="6430685at2"/>
<dbReference type="InterPro" id="IPR002629">
    <property type="entry name" value="Met_Synth_C/arc"/>
</dbReference>
<sequence length="549" mass="59661">MGRRVRRGHRQVRRSLAGEHQRVVASSACADVTAGAAGRPQWLGVRSGVEPDEPATVGGVFRRWAAGYVRRHLRSRPGPGARSPVSVVVPLFNQGRYVRQAIESVRAQETAAEIVVVDDPGRAPDRTTGAGTPLDDRLRAECVGGAAAARSGVIGAEPRSTCSTRASVSSAMKGTEAMTARTRPPFRADHVGSLLRPPKLLAARADFAAGRIPSEELRAIEDDAIRTVVREQENTGLRTATDGEFRRTSWHMDFIYRLGGVHRADEQLTVKFRNAQGGLEFTSAALRVDGPITLPSPIFADDFLFLKDQVTTGTPKLTIPSPSMVHYRGGRAAIDPSVYPDLDQFWTDLSAAYAEQVRAIADLGCTYLQLDDTSLAYLNDPAQREMVAAQGGDPDHQHERYIAQINAALAGRPDGLSVTTHMCRGNFRSSWAAEGGYDFVAEALFTQLDVDGFFLEYDDERSGDFSPLRFVPPGKQVVLGLVTTKSGALESKDDLKRRIDEASKFVSLDQICLSPQCGFSSTVEGNALTAAEQWAKLRLIVEVAEEVWG</sequence>
<dbReference type="GO" id="GO:0003871">
    <property type="term" value="F:5-methyltetrahydropteroyltriglutamate-homocysteine S-methyltransferase activity"/>
    <property type="evidence" value="ECO:0007669"/>
    <property type="project" value="UniProtKB-EC"/>
</dbReference>
<comment type="caution">
    <text evidence="3">The sequence shown here is derived from an EMBL/GenBank/DDBJ whole genome shotgun (WGS) entry which is preliminary data.</text>
</comment>
<dbReference type="GO" id="GO:0032259">
    <property type="term" value="P:methylation"/>
    <property type="evidence" value="ECO:0007669"/>
    <property type="project" value="UniProtKB-KW"/>
</dbReference>
<dbReference type="EMBL" id="VIRS01000017">
    <property type="protein sequence ID" value="TQS42621.1"/>
    <property type="molecule type" value="Genomic_DNA"/>
</dbReference>
<dbReference type="CDD" id="cd00761">
    <property type="entry name" value="Glyco_tranf_GTA_type"/>
    <property type="match status" value="1"/>
</dbReference>
<dbReference type="AlphaFoldDB" id="A0A545AMX8"/>
<dbReference type="Gene3D" id="3.20.20.210">
    <property type="match status" value="1"/>
</dbReference>
<dbReference type="InterPro" id="IPR038071">
    <property type="entry name" value="UROD/MetE-like_sf"/>
</dbReference>
<dbReference type="NCBIfam" id="NF005085">
    <property type="entry name" value="PRK06520.1"/>
    <property type="match status" value="1"/>
</dbReference>
<feature type="domain" description="Cobalamin-independent methionine synthase MetE C-terminal/archaeal" evidence="2">
    <location>
        <begin position="329"/>
        <end position="545"/>
    </location>
</feature>
<evidence type="ECO:0000259" key="1">
    <source>
        <dbReference type="Pfam" id="PF00535"/>
    </source>
</evidence>